<dbReference type="EC" id="2.7.13.3" evidence="3"/>
<dbReference type="Pfam" id="PF01739">
    <property type="entry name" value="CheR"/>
    <property type="match status" value="1"/>
</dbReference>
<evidence type="ECO:0000259" key="18">
    <source>
        <dbReference type="PROSITE" id="PS50122"/>
    </source>
</evidence>
<dbReference type="EMBL" id="SLXT01000022">
    <property type="protein sequence ID" value="TCP62465.1"/>
    <property type="molecule type" value="Genomic_DNA"/>
</dbReference>
<organism evidence="20 21">
    <name type="scientific">Heliophilum fasciatum</name>
    <dbReference type="NCBI Taxonomy" id="35700"/>
    <lineage>
        <taxon>Bacteria</taxon>
        <taxon>Bacillati</taxon>
        <taxon>Bacillota</taxon>
        <taxon>Clostridia</taxon>
        <taxon>Eubacteriales</taxon>
        <taxon>Heliobacteriaceae</taxon>
        <taxon>Heliophilum</taxon>
    </lineage>
</organism>
<dbReference type="InterPro" id="IPR005467">
    <property type="entry name" value="His_kinase_dom"/>
</dbReference>
<feature type="active site" evidence="12">
    <location>
        <position position="141"/>
    </location>
</feature>
<dbReference type="PANTHER" id="PTHR24422:SF10">
    <property type="entry name" value="CHEMOTAXIS PROTEIN METHYLTRANSFERASE 2"/>
    <property type="match status" value="1"/>
</dbReference>
<dbReference type="InterPro" id="IPR001789">
    <property type="entry name" value="Sig_transdc_resp-reg_receiver"/>
</dbReference>
<dbReference type="PROSITE" id="PS50122">
    <property type="entry name" value="CHEB"/>
    <property type="match status" value="1"/>
</dbReference>
<keyword evidence="8" id="KW-0949">S-adenosyl-L-methionine</keyword>
<dbReference type="SMART" id="SM00388">
    <property type="entry name" value="HisKA"/>
    <property type="match status" value="1"/>
</dbReference>
<keyword evidence="9 20" id="KW-0418">Kinase</keyword>
<keyword evidence="6" id="KW-0489">Methyltransferase</keyword>
<evidence type="ECO:0000256" key="14">
    <source>
        <dbReference type="SAM" id="Coils"/>
    </source>
</evidence>
<dbReference type="SUPFAM" id="SSF47384">
    <property type="entry name" value="Homodimeric domain of signal transducing histidine kinase"/>
    <property type="match status" value="1"/>
</dbReference>
<comment type="caution">
    <text evidence="13">Lacks conserved residue(s) required for the propagation of feature annotation.</text>
</comment>
<dbReference type="Pfam" id="PF01339">
    <property type="entry name" value="CheB_methylest"/>
    <property type="match status" value="1"/>
</dbReference>
<comment type="catalytic activity">
    <reaction evidence="2">
        <text>L-glutamyl-[protein] + S-adenosyl-L-methionine = [protein]-L-glutamate 5-O-methyl ester + S-adenosyl-L-homocysteine</text>
        <dbReference type="Rhea" id="RHEA:24452"/>
        <dbReference type="Rhea" id="RHEA-COMP:10208"/>
        <dbReference type="Rhea" id="RHEA-COMP:10311"/>
        <dbReference type="ChEBI" id="CHEBI:29973"/>
        <dbReference type="ChEBI" id="CHEBI:57856"/>
        <dbReference type="ChEBI" id="CHEBI:59789"/>
        <dbReference type="ChEBI" id="CHEBI:82795"/>
        <dbReference type="EC" id="2.1.1.80"/>
    </reaction>
</comment>
<evidence type="ECO:0000256" key="1">
    <source>
        <dbReference type="ARBA" id="ARBA00000085"/>
    </source>
</evidence>
<evidence type="ECO:0000256" key="13">
    <source>
        <dbReference type="PROSITE-ProRule" id="PRU00169"/>
    </source>
</evidence>
<dbReference type="GO" id="GO:0008984">
    <property type="term" value="F:protein-glutamate methylesterase activity"/>
    <property type="evidence" value="ECO:0007669"/>
    <property type="project" value="InterPro"/>
</dbReference>
<name>A0A4R2RTJ7_9FIRM</name>
<reference evidence="20 21" key="1">
    <citation type="submission" date="2019-03" db="EMBL/GenBank/DDBJ databases">
        <title>Genomic Encyclopedia of Type Strains, Phase IV (KMG-IV): sequencing the most valuable type-strain genomes for metagenomic binning, comparative biology and taxonomic classification.</title>
        <authorList>
            <person name="Goeker M."/>
        </authorList>
    </citation>
    <scope>NUCLEOTIDE SEQUENCE [LARGE SCALE GENOMIC DNA]</scope>
    <source>
        <strain evidence="20 21">DSM 11170</strain>
    </source>
</reference>
<dbReference type="PROSITE" id="PS50112">
    <property type="entry name" value="PAS"/>
    <property type="match status" value="1"/>
</dbReference>
<dbReference type="SMART" id="SM00138">
    <property type="entry name" value="MeTrc"/>
    <property type="match status" value="1"/>
</dbReference>
<feature type="domain" description="CheB-type methylesterase" evidence="18">
    <location>
        <begin position="15"/>
        <end position="199"/>
    </location>
</feature>
<dbReference type="InterPro" id="IPR035965">
    <property type="entry name" value="PAS-like_dom_sf"/>
</dbReference>
<dbReference type="AlphaFoldDB" id="A0A4R2RTJ7"/>
<feature type="domain" description="Response regulatory" evidence="16">
    <location>
        <begin position="1115"/>
        <end position="1230"/>
    </location>
</feature>
<dbReference type="InterPro" id="IPR000014">
    <property type="entry name" value="PAS"/>
</dbReference>
<dbReference type="CDD" id="cd00130">
    <property type="entry name" value="PAS"/>
    <property type="match status" value="1"/>
</dbReference>
<dbReference type="InterPro" id="IPR035909">
    <property type="entry name" value="CheB_C"/>
</dbReference>
<dbReference type="GO" id="GO:0032259">
    <property type="term" value="P:methylation"/>
    <property type="evidence" value="ECO:0007669"/>
    <property type="project" value="UniProtKB-KW"/>
</dbReference>
<dbReference type="SUPFAM" id="SSF53335">
    <property type="entry name" value="S-adenosyl-L-methionine-dependent methyltransferases"/>
    <property type="match status" value="1"/>
</dbReference>
<feature type="coiled-coil region" evidence="14">
    <location>
        <begin position="628"/>
        <end position="711"/>
    </location>
</feature>
<dbReference type="Proteomes" id="UP000294813">
    <property type="component" value="Unassembled WGS sequence"/>
</dbReference>
<dbReference type="Gene3D" id="1.10.287.130">
    <property type="match status" value="1"/>
</dbReference>
<keyword evidence="10" id="KW-0902">Two-component regulatory system</keyword>
<dbReference type="GO" id="GO:0006935">
    <property type="term" value="P:chemotaxis"/>
    <property type="evidence" value="ECO:0007669"/>
    <property type="project" value="UniProtKB-UniRule"/>
</dbReference>
<evidence type="ECO:0000313" key="20">
    <source>
        <dbReference type="EMBL" id="TCP62465.1"/>
    </source>
</evidence>
<comment type="catalytic activity">
    <reaction evidence="1">
        <text>ATP + protein L-histidine = ADP + protein N-phospho-L-histidine.</text>
        <dbReference type="EC" id="2.7.13.3"/>
    </reaction>
</comment>
<dbReference type="InterPro" id="IPR029063">
    <property type="entry name" value="SAM-dependent_MTases_sf"/>
</dbReference>
<evidence type="ECO:0000256" key="12">
    <source>
        <dbReference type="PROSITE-ProRule" id="PRU00050"/>
    </source>
</evidence>
<evidence type="ECO:0000259" key="15">
    <source>
        <dbReference type="PROSITE" id="PS50109"/>
    </source>
</evidence>
<dbReference type="GO" id="GO:0000156">
    <property type="term" value="F:phosphorelay response regulator activity"/>
    <property type="evidence" value="ECO:0007669"/>
    <property type="project" value="InterPro"/>
</dbReference>
<dbReference type="Pfam" id="PF00512">
    <property type="entry name" value="HisKA"/>
    <property type="match status" value="1"/>
</dbReference>
<dbReference type="PRINTS" id="PR00996">
    <property type="entry name" value="CHERMTFRASE"/>
</dbReference>
<feature type="domain" description="CheR-type methyltransferase" evidence="19">
    <location>
        <begin position="214"/>
        <end position="450"/>
    </location>
</feature>
<evidence type="ECO:0000313" key="21">
    <source>
        <dbReference type="Proteomes" id="UP000294813"/>
    </source>
</evidence>
<evidence type="ECO:0000256" key="5">
    <source>
        <dbReference type="ARBA" id="ARBA00018672"/>
    </source>
</evidence>
<evidence type="ECO:0000256" key="4">
    <source>
        <dbReference type="ARBA" id="ARBA00012534"/>
    </source>
</evidence>
<dbReference type="Gene3D" id="1.10.155.10">
    <property type="entry name" value="Chemotaxis receptor methyltransferase CheR, N-terminal domain"/>
    <property type="match status" value="1"/>
</dbReference>
<dbReference type="Gene3D" id="3.40.50.2300">
    <property type="match status" value="1"/>
</dbReference>
<dbReference type="Gene3D" id="3.40.50.150">
    <property type="entry name" value="Vaccinia Virus protein VP39"/>
    <property type="match status" value="1"/>
</dbReference>
<dbReference type="PROSITE" id="PS50109">
    <property type="entry name" value="HIS_KIN"/>
    <property type="match status" value="1"/>
</dbReference>
<evidence type="ECO:0000256" key="9">
    <source>
        <dbReference type="ARBA" id="ARBA00022777"/>
    </source>
</evidence>
<dbReference type="SUPFAM" id="SSF47757">
    <property type="entry name" value="Chemotaxis receptor methyltransferase CheR, N-terminal domain"/>
    <property type="match status" value="1"/>
</dbReference>
<protein>
    <recommendedName>
        <fullName evidence="5">Stage 0 sporulation protein A homolog</fullName>
        <ecNumber evidence="4">2.1.1.80</ecNumber>
        <ecNumber evidence="3">2.7.13.3</ecNumber>
    </recommendedName>
</protein>
<comment type="caution">
    <text evidence="20">The sequence shown here is derived from an EMBL/GenBank/DDBJ whole genome shotgun (WGS) entry which is preliminary data.</text>
</comment>
<dbReference type="Pfam" id="PF03705">
    <property type="entry name" value="CheR_N"/>
    <property type="match status" value="1"/>
</dbReference>
<dbReference type="OrthoDB" id="9816309at2"/>
<dbReference type="InterPro" id="IPR013656">
    <property type="entry name" value="PAS_4"/>
</dbReference>
<evidence type="ECO:0000256" key="8">
    <source>
        <dbReference type="ARBA" id="ARBA00022691"/>
    </source>
</evidence>
<dbReference type="GO" id="GO:0005737">
    <property type="term" value="C:cytoplasm"/>
    <property type="evidence" value="ECO:0007669"/>
    <property type="project" value="InterPro"/>
</dbReference>
<evidence type="ECO:0000259" key="17">
    <source>
        <dbReference type="PROSITE" id="PS50112"/>
    </source>
</evidence>
<dbReference type="Gene3D" id="3.30.450.20">
    <property type="entry name" value="PAS domain"/>
    <property type="match status" value="1"/>
</dbReference>
<feature type="domain" description="Histidine kinase" evidence="15">
    <location>
        <begin position="865"/>
        <end position="1089"/>
    </location>
</feature>
<evidence type="ECO:0000259" key="16">
    <source>
        <dbReference type="PROSITE" id="PS50110"/>
    </source>
</evidence>
<evidence type="ECO:0000256" key="7">
    <source>
        <dbReference type="ARBA" id="ARBA00022679"/>
    </source>
</evidence>
<dbReference type="InterPro" id="IPR036097">
    <property type="entry name" value="HisK_dim/P_sf"/>
</dbReference>
<dbReference type="SUPFAM" id="SSF52738">
    <property type="entry name" value="Methylesterase CheB, C-terminal domain"/>
    <property type="match status" value="1"/>
</dbReference>
<sequence length="1236" mass="139951">MQINEVPEVSQDLWVLVIGASAGGLRAIQEVLNRLTPDENLAVFVVQHLSPRYPSHLTSILKRTASMEVKEAVHQEMIKGGTIYVATPNHHLVLHDQRILLDGESEKVKFARPSIDVLFESAAQVYGSKTIGLILSGTGSDGSNGIISIKEHGGFTIAQESSNSCYNAMPQNAINTGAIDFVLPLNEIPRIISQIIKDTDSVNDELKLDEHLAIIELLRRNLNVDVLNYRRSTFKRRVRKRMTQLHMDTIQEYIDYLRSHPEEAEELHDDLLINVTHFLRDEGAFDSLRDNILSPLIEKIGNGETLRIWSVGCSTGEEPYSIAFIVADLLEQARKNIEVKIYATDLDEPAILEARRGIYNESKVRSMPEGYKDKYMIASGEFYKVKKQIRSWVIFGVQDITHSAPIAKVDVIVCRNMLIYFEKELQKKILTMFHYALNPGGYLFLGKSETTSILPEHFEAIDRRWKLYKSRPVLGHRIPFIRNRNTWLEQAPNEPQLNMRKVSEIVVENIPSPILVFNETLELILYNRRGQDMLQGMGLFDETGAVRAEHVALEIFNTAIQSEIKETITTGINMAPREITLPHKDIQRNYLLSIMLDNDEGRRAVLIALFMPLSRRSHTINYVINHPMDNIEKELEDAITLAEELQAANEELETTNEELQAANEELETTNEELEASNEELETTNEELEAANEELETINEELEVRTLELQSVSGLKNSVLSSINVAVIAVDMEGSILEWNPAASQLFDVPNYKALQRNLFSMPLPPEFGDMKLYLERLAAGHAEALNHIVTTWHKKTLHVDYVPLHNEELDVAGLLIVAYDITEQHALQLKIEAALSTERRLGEELMLAKADAERANHMKTEFIAELSHDLRSSLNVVLGMSQMGQERVRENRSDDEEFSKDVDEYFVITQRAAENLYNLLAQVLELSSIELGKKTIENKVFSANQLIDQISSVIAYKARRAQLQYFVQNDIEPRYMMEADFAKLCQVLINMLDNAIKYSQPEGTVRFQLIREGDFCVITVADQGMGMTPETLKRVFDPFYRGKEVKAVAGTGLGMAITHKLVSVLGGEIRVSSVLNEGTQVVVRVPVRFVQVPQDPVAPGGSMAASLREKLRDRHVLIIDSDNISQIILRRAMTALGMHVMAAMTIEDALVQATQQLPDLVLMEKECDDGEGSDFVDQWLARHGKRPPVLLVTSDIFHVGLNDEWRQYADELLGKPLTLDELHKRLWYIFQKEQEG</sequence>
<dbReference type="Gene3D" id="3.40.50.180">
    <property type="entry name" value="Methylesterase CheB, C-terminal domain"/>
    <property type="match status" value="1"/>
</dbReference>
<dbReference type="InterPro" id="IPR011006">
    <property type="entry name" value="CheY-like_superfamily"/>
</dbReference>
<dbReference type="EC" id="2.1.1.80" evidence="4"/>
<dbReference type="InterPro" id="IPR003661">
    <property type="entry name" value="HisK_dim/P_dom"/>
</dbReference>
<dbReference type="InterPro" id="IPR022642">
    <property type="entry name" value="CheR_C"/>
</dbReference>
<feature type="active site" evidence="12">
    <location>
        <position position="21"/>
    </location>
</feature>
<evidence type="ECO:0000256" key="3">
    <source>
        <dbReference type="ARBA" id="ARBA00012438"/>
    </source>
</evidence>
<dbReference type="InterPro" id="IPR000780">
    <property type="entry name" value="CheR_MeTrfase"/>
</dbReference>
<dbReference type="CDD" id="cd00075">
    <property type="entry name" value="HATPase"/>
    <property type="match status" value="1"/>
</dbReference>
<dbReference type="CDD" id="cd00156">
    <property type="entry name" value="REC"/>
    <property type="match status" value="1"/>
</dbReference>
<dbReference type="InterPro" id="IPR036804">
    <property type="entry name" value="CheR_N_sf"/>
</dbReference>
<dbReference type="InterPro" id="IPR050903">
    <property type="entry name" value="Bact_Chemotaxis_MeTrfase"/>
</dbReference>
<keyword evidence="14" id="KW-0175">Coiled coil</keyword>
<keyword evidence="7" id="KW-0808">Transferase</keyword>
<dbReference type="Pfam" id="PF02518">
    <property type="entry name" value="HATPase_c"/>
    <property type="match status" value="1"/>
</dbReference>
<dbReference type="CDD" id="cd00082">
    <property type="entry name" value="HisKA"/>
    <property type="match status" value="1"/>
</dbReference>
<keyword evidence="21" id="KW-1185">Reference proteome</keyword>
<dbReference type="SUPFAM" id="SSF52172">
    <property type="entry name" value="CheY-like"/>
    <property type="match status" value="1"/>
</dbReference>
<dbReference type="Pfam" id="PF08448">
    <property type="entry name" value="PAS_4"/>
    <property type="match status" value="1"/>
</dbReference>
<dbReference type="GO" id="GO:0000155">
    <property type="term" value="F:phosphorelay sensor kinase activity"/>
    <property type="evidence" value="ECO:0007669"/>
    <property type="project" value="InterPro"/>
</dbReference>
<dbReference type="CDD" id="cd16433">
    <property type="entry name" value="CheB"/>
    <property type="match status" value="1"/>
</dbReference>
<dbReference type="GO" id="GO:0008983">
    <property type="term" value="F:protein-glutamate O-methyltransferase activity"/>
    <property type="evidence" value="ECO:0007669"/>
    <property type="project" value="UniProtKB-EC"/>
</dbReference>
<evidence type="ECO:0000256" key="2">
    <source>
        <dbReference type="ARBA" id="ARBA00001541"/>
    </source>
</evidence>
<dbReference type="SUPFAM" id="SSF55785">
    <property type="entry name" value="PYP-like sensor domain (PAS domain)"/>
    <property type="match status" value="1"/>
</dbReference>
<comment type="function">
    <text evidence="11">May play the central regulatory role in sporulation. It may be an element of the effector pathway responsible for the activation of sporulation genes in response to nutritional stress. Spo0A may act in concert with spo0H (a sigma factor) to control the expression of some genes that are critical to the sporulation process.</text>
</comment>
<dbReference type="PROSITE" id="PS50123">
    <property type="entry name" value="CHER"/>
    <property type="match status" value="1"/>
</dbReference>
<dbReference type="SMART" id="SM00387">
    <property type="entry name" value="HATPase_c"/>
    <property type="match status" value="1"/>
</dbReference>
<proteinExistence type="predicted"/>
<dbReference type="Gene3D" id="3.30.565.10">
    <property type="entry name" value="Histidine kinase-like ATPase, C-terminal domain"/>
    <property type="match status" value="1"/>
</dbReference>
<keyword evidence="12" id="KW-0378">Hydrolase</keyword>
<evidence type="ECO:0000259" key="19">
    <source>
        <dbReference type="PROSITE" id="PS50123"/>
    </source>
</evidence>
<dbReference type="Pfam" id="PF00072">
    <property type="entry name" value="Response_reg"/>
    <property type="match status" value="1"/>
</dbReference>
<dbReference type="SMART" id="SM00091">
    <property type="entry name" value="PAS"/>
    <property type="match status" value="2"/>
</dbReference>
<accession>A0A4R2RTJ7</accession>
<dbReference type="CDD" id="cd02440">
    <property type="entry name" value="AdoMet_MTases"/>
    <property type="match status" value="1"/>
</dbReference>
<evidence type="ECO:0000256" key="11">
    <source>
        <dbReference type="ARBA" id="ARBA00024867"/>
    </source>
</evidence>
<keyword evidence="12" id="KW-0145">Chemotaxis</keyword>
<dbReference type="InterPro" id="IPR036890">
    <property type="entry name" value="HATPase_C_sf"/>
</dbReference>
<feature type="active site" evidence="12">
    <location>
        <position position="48"/>
    </location>
</feature>
<evidence type="ECO:0000256" key="10">
    <source>
        <dbReference type="ARBA" id="ARBA00023012"/>
    </source>
</evidence>
<gene>
    <name evidence="20" type="ORF">EDD73_12236</name>
</gene>
<dbReference type="InterPro" id="IPR000673">
    <property type="entry name" value="Sig_transdc_resp-reg_Me-estase"/>
</dbReference>
<dbReference type="PROSITE" id="PS50110">
    <property type="entry name" value="RESPONSE_REGULATORY"/>
    <property type="match status" value="1"/>
</dbReference>
<dbReference type="SMART" id="SM00448">
    <property type="entry name" value="REC"/>
    <property type="match status" value="1"/>
</dbReference>
<dbReference type="InterPro" id="IPR003594">
    <property type="entry name" value="HATPase_dom"/>
</dbReference>
<dbReference type="SUPFAM" id="SSF55874">
    <property type="entry name" value="ATPase domain of HSP90 chaperone/DNA topoisomerase II/histidine kinase"/>
    <property type="match status" value="1"/>
</dbReference>
<dbReference type="RefSeq" id="WP_131919959.1">
    <property type="nucleotide sequence ID" value="NZ_JAOQNU010000021.1"/>
</dbReference>
<dbReference type="PANTHER" id="PTHR24422">
    <property type="entry name" value="CHEMOTAXIS PROTEIN METHYLTRANSFERASE"/>
    <property type="match status" value="1"/>
</dbReference>
<dbReference type="InterPro" id="IPR022641">
    <property type="entry name" value="CheR_N"/>
</dbReference>
<feature type="domain" description="PAS" evidence="17">
    <location>
        <begin position="718"/>
        <end position="766"/>
    </location>
</feature>
<evidence type="ECO:0000256" key="6">
    <source>
        <dbReference type="ARBA" id="ARBA00022603"/>
    </source>
</evidence>